<evidence type="ECO:0000313" key="4">
    <source>
        <dbReference type="Proteomes" id="UP000307510"/>
    </source>
</evidence>
<protein>
    <recommendedName>
        <fullName evidence="5">3-isopropylmalate dehydratase</fullName>
    </recommendedName>
</protein>
<organism evidence="3 4">
    <name type="scientific">Pseudomonas nitroreducens</name>
    <dbReference type="NCBI Taxonomy" id="46680"/>
    <lineage>
        <taxon>Bacteria</taxon>
        <taxon>Pseudomonadati</taxon>
        <taxon>Pseudomonadota</taxon>
        <taxon>Gammaproteobacteria</taxon>
        <taxon>Pseudomonadales</taxon>
        <taxon>Pseudomonadaceae</taxon>
        <taxon>Pseudomonas</taxon>
    </lineage>
</organism>
<keyword evidence="2" id="KW-0732">Signal</keyword>
<feature type="compositionally biased region" description="Pro residues" evidence="1">
    <location>
        <begin position="33"/>
        <end position="49"/>
    </location>
</feature>
<reference evidence="4" key="2">
    <citation type="submission" date="2019-06" db="EMBL/GenBank/DDBJ databases">
        <title>AzeR, a transcriptional regulator that responds to azelaic acid in Pseudomonas nitroreducens.</title>
        <authorList>
            <person name="Bez C."/>
            <person name="Javvadi S.G."/>
            <person name="Bertani I."/>
            <person name="Devescovi G."/>
            <person name="Studholme D.J."/>
            <person name="Geller A."/>
            <person name="Levy A."/>
            <person name="Venturi V."/>
        </authorList>
    </citation>
    <scope>NUCLEOTIDE SEQUENCE [LARGE SCALE GENOMIC DNA]</scope>
    <source>
        <strain evidence="4">DSM 9128</strain>
    </source>
</reference>
<dbReference type="EMBL" id="VASG01000001">
    <property type="protein sequence ID" value="TLP77772.1"/>
    <property type="molecule type" value="Genomic_DNA"/>
</dbReference>
<dbReference type="AlphaFoldDB" id="A0A5R9AG68"/>
<reference evidence="3 4" key="1">
    <citation type="submission" date="2019-05" db="EMBL/GenBank/DDBJ databases">
        <authorList>
            <person name="Moore K."/>
            <person name="O'Neill P."/>
            <person name="Farbos A."/>
            <person name="Studholme D.J."/>
        </authorList>
    </citation>
    <scope>NUCLEOTIDE SEQUENCE [LARGE SCALE GENOMIC DNA]</scope>
    <source>
        <strain evidence="3 4">DSM 9128</strain>
    </source>
</reference>
<feature type="chain" id="PRO_5024402209" description="3-isopropylmalate dehydratase" evidence="2">
    <location>
        <begin position="27"/>
        <end position="160"/>
    </location>
</feature>
<feature type="region of interest" description="Disordered" evidence="1">
    <location>
        <begin position="26"/>
        <end position="55"/>
    </location>
</feature>
<gene>
    <name evidence="3" type="ORF">FEA48_00840</name>
</gene>
<name>A0A5R9AG68_PSENT</name>
<comment type="caution">
    <text evidence="3">The sequence shown here is derived from an EMBL/GenBank/DDBJ whole genome shotgun (WGS) entry which is preliminary data.</text>
</comment>
<dbReference type="Proteomes" id="UP000307510">
    <property type="component" value="Unassembled WGS sequence"/>
</dbReference>
<sequence length="160" mass="16815">MRRSLLIAAGFAAALPFAGLPSSAWADGMPEEPSAPPAPTSPAMPPPSTPGSWPVPDAQPVAYAVLIVSRERLDTGTACDIDLYVQDEKVSRLQPEGEIALNLPPGEVSLRLQTANSGLCRSGIQPLRAQSVQLHAGEVRKFRIANSESGLYLMPVSSGS</sequence>
<proteinExistence type="predicted"/>
<accession>A0A5R9AG68</accession>
<dbReference type="RefSeq" id="WP_138212135.1">
    <property type="nucleotide sequence ID" value="NZ_VASG01000001.1"/>
</dbReference>
<evidence type="ECO:0008006" key="5">
    <source>
        <dbReference type="Google" id="ProtNLM"/>
    </source>
</evidence>
<evidence type="ECO:0000313" key="3">
    <source>
        <dbReference type="EMBL" id="TLP77772.1"/>
    </source>
</evidence>
<evidence type="ECO:0000256" key="2">
    <source>
        <dbReference type="SAM" id="SignalP"/>
    </source>
</evidence>
<feature type="signal peptide" evidence="2">
    <location>
        <begin position="1"/>
        <end position="26"/>
    </location>
</feature>
<evidence type="ECO:0000256" key="1">
    <source>
        <dbReference type="SAM" id="MobiDB-lite"/>
    </source>
</evidence>